<evidence type="ECO:0000313" key="1">
    <source>
        <dbReference type="EMBL" id="MCW3483764.1"/>
    </source>
</evidence>
<evidence type="ECO:0000313" key="2">
    <source>
        <dbReference type="Proteomes" id="UP001207742"/>
    </source>
</evidence>
<reference evidence="1 2" key="1">
    <citation type="submission" date="2022-10" db="EMBL/GenBank/DDBJ databases">
        <title>Chitinophaga nivalis PC15 sp. nov., isolated from Pyeongchang county, South Korea.</title>
        <authorList>
            <person name="Trinh H.N."/>
        </authorList>
    </citation>
    <scope>NUCLEOTIDE SEQUENCE [LARGE SCALE GENOMIC DNA]</scope>
    <source>
        <strain evidence="1 2">PC14</strain>
    </source>
</reference>
<sequence length="91" mass="10023">MSENKFTPEPWYPVDYGLFIAIKDLPFYDAGNDLLNAEEVGQEQAENNAKLCAEAPNLLDALSECVSRIKDAIGDGHVPETAISLLDKLKQ</sequence>
<dbReference type="EMBL" id="JAPDNS010000001">
    <property type="protein sequence ID" value="MCW3483764.1"/>
    <property type="molecule type" value="Genomic_DNA"/>
</dbReference>
<name>A0ABT3IIJ8_9BACT</name>
<gene>
    <name evidence="1" type="ORF">OL497_07665</name>
</gene>
<dbReference type="Proteomes" id="UP001207742">
    <property type="component" value="Unassembled WGS sequence"/>
</dbReference>
<protein>
    <submittedName>
        <fullName evidence="1">Uncharacterized protein</fullName>
    </submittedName>
</protein>
<comment type="caution">
    <text evidence="1">The sequence shown here is derived from an EMBL/GenBank/DDBJ whole genome shotgun (WGS) entry which is preliminary data.</text>
</comment>
<keyword evidence="2" id="KW-1185">Reference proteome</keyword>
<organism evidence="1 2">
    <name type="scientific">Chitinophaga nivalis</name>
    <dbReference type="NCBI Taxonomy" id="2991709"/>
    <lineage>
        <taxon>Bacteria</taxon>
        <taxon>Pseudomonadati</taxon>
        <taxon>Bacteroidota</taxon>
        <taxon>Chitinophagia</taxon>
        <taxon>Chitinophagales</taxon>
        <taxon>Chitinophagaceae</taxon>
        <taxon>Chitinophaga</taxon>
    </lineage>
</organism>
<accession>A0ABT3IIJ8</accession>
<proteinExistence type="predicted"/>
<dbReference type="RefSeq" id="WP_264729283.1">
    <property type="nucleotide sequence ID" value="NZ_JAPDNR010000001.1"/>
</dbReference>